<evidence type="ECO:0000256" key="1">
    <source>
        <dbReference type="SAM" id="MobiDB-lite"/>
    </source>
</evidence>
<dbReference type="EMBL" id="JAGKHQ010000015">
    <property type="protein sequence ID" value="KAG7495757.1"/>
    <property type="molecule type" value="Genomic_DNA"/>
</dbReference>
<proteinExistence type="predicted"/>
<evidence type="ECO:0000313" key="3">
    <source>
        <dbReference type="Proteomes" id="UP000693946"/>
    </source>
</evidence>
<dbReference type="Proteomes" id="UP000693946">
    <property type="component" value="Linkage Group LG3"/>
</dbReference>
<name>A0AAV6QSA0_SOLSE</name>
<accession>A0AAV6QSA0</accession>
<reference evidence="2 3" key="1">
    <citation type="journal article" date="2021" name="Sci. Rep.">
        <title>Chromosome anchoring in Senegalese sole (Solea senegalensis) reveals sex-associated markers and genome rearrangements in flatfish.</title>
        <authorList>
            <person name="Guerrero-Cozar I."/>
            <person name="Gomez-Garrido J."/>
            <person name="Berbel C."/>
            <person name="Martinez-Blanch J.F."/>
            <person name="Alioto T."/>
            <person name="Claros M.G."/>
            <person name="Gagnaire P.A."/>
            <person name="Manchado M."/>
        </authorList>
    </citation>
    <scope>NUCLEOTIDE SEQUENCE [LARGE SCALE GENOMIC DNA]</scope>
    <source>
        <strain evidence="2">Sse05_10M</strain>
    </source>
</reference>
<evidence type="ECO:0000313" key="2">
    <source>
        <dbReference type="EMBL" id="KAG7495757.1"/>
    </source>
</evidence>
<keyword evidence="3" id="KW-1185">Reference proteome</keyword>
<sequence>MTDGVKAESHLLPAPLINTYNKSDDASSLSPRRLPLVLQAASDQCFSCMLHKYSPPERGFRVTQLLGCVNYVRVNEMFSIKIRFHPQFRPEQEHWGNKRGATLERKVKRR</sequence>
<organism evidence="2 3">
    <name type="scientific">Solea senegalensis</name>
    <name type="common">Senegalese sole</name>
    <dbReference type="NCBI Taxonomy" id="28829"/>
    <lineage>
        <taxon>Eukaryota</taxon>
        <taxon>Metazoa</taxon>
        <taxon>Chordata</taxon>
        <taxon>Craniata</taxon>
        <taxon>Vertebrata</taxon>
        <taxon>Euteleostomi</taxon>
        <taxon>Actinopterygii</taxon>
        <taxon>Neopterygii</taxon>
        <taxon>Teleostei</taxon>
        <taxon>Neoteleostei</taxon>
        <taxon>Acanthomorphata</taxon>
        <taxon>Carangaria</taxon>
        <taxon>Pleuronectiformes</taxon>
        <taxon>Pleuronectoidei</taxon>
        <taxon>Soleidae</taxon>
        <taxon>Solea</taxon>
    </lineage>
</organism>
<feature type="region of interest" description="Disordered" evidence="1">
    <location>
        <begin position="91"/>
        <end position="110"/>
    </location>
</feature>
<protein>
    <submittedName>
        <fullName evidence="2">Uncharacterized protein</fullName>
    </submittedName>
</protein>
<comment type="caution">
    <text evidence="2">The sequence shown here is derived from an EMBL/GenBank/DDBJ whole genome shotgun (WGS) entry which is preliminary data.</text>
</comment>
<dbReference type="AlphaFoldDB" id="A0AAV6QSA0"/>
<gene>
    <name evidence="2" type="ORF">JOB18_005063</name>
</gene>